<reference evidence="1" key="1">
    <citation type="submission" date="2022-12" db="EMBL/GenBank/DDBJ databases">
        <title>Reference genome sequencing for broad-spectrum identification of bacterial and archaeal isolates by mass spectrometry.</title>
        <authorList>
            <person name="Sekiguchi Y."/>
            <person name="Tourlousse D.M."/>
        </authorList>
    </citation>
    <scope>NUCLEOTIDE SEQUENCE</scope>
    <source>
        <strain evidence="1">301</strain>
    </source>
</reference>
<proteinExistence type="predicted"/>
<evidence type="ECO:0000313" key="2">
    <source>
        <dbReference type="Proteomes" id="UP001144397"/>
    </source>
</evidence>
<gene>
    <name evidence="1" type="ORF">XFLAVUS301_23920</name>
</gene>
<organism evidence="1 2">
    <name type="scientific">Xanthobacter flavus</name>
    <dbReference type="NCBI Taxonomy" id="281"/>
    <lineage>
        <taxon>Bacteria</taxon>
        <taxon>Pseudomonadati</taxon>
        <taxon>Pseudomonadota</taxon>
        <taxon>Alphaproteobacteria</taxon>
        <taxon>Hyphomicrobiales</taxon>
        <taxon>Xanthobacteraceae</taxon>
        <taxon>Xanthobacter</taxon>
    </lineage>
</organism>
<dbReference type="Proteomes" id="UP001144397">
    <property type="component" value="Unassembled WGS sequence"/>
</dbReference>
<evidence type="ECO:0000313" key="1">
    <source>
        <dbReference type="EMBL" id="GLI22718.1"/>
    </source>
</evidence>
<comment type="caution">
    <text evidence="1">The sequence shown here is derived from an EMBL/GenBank/DDBJ whole genome shotgun (WGS) entry which is preliminary data.</text>
</comment>
<name>A0A9W6CRT8_XANFL</name>
<protein>
    <submittedName>
        <fullName evidence="1">Uncharacterized protein</fullName>
    </submittedName>
</protein>
<accession>A0A9W6CRT8</accession>
<dbReference type="EMBL" id="BSDO01000003">
    <property type="protein sequence ID" value="GLI22718.1"/>
    <property type="molecule type" value="Genomic_DNA"/>
</dbReference>
<sequence>MPLKAQVSRRKGTLSPYLCVHCWPCRRECANEPNCWAGGTRAFTRSTIRARREDGPTESRLLRDGGGLGTAEKRHYALLQPPNGNGIIRTTEGSIYE</sequence>
<dbReference type="AlphaFoldDB" id="A0A9W6CRT8"/>